<dbReference type="HOGENOM" id="CLU_120561_1_0_1"/>
<protein>
    <recommendedName>
        <fullName evidence="6">DUF202 domain-containing protein</fullName>
    </recommendedName>
</protein>
<dbReference type="InterPro" id="IPR052053">
    <property type="entry name" value="IM_YidH-like"/>
</dbReference>
<accession>A0A0D2F6W2</accession>
<proteinExistence type="predicted"/>
<comment type="subcellular location">
    <subcellularLocation>
        <location evidence="1">Endomembrane system</location>
        <topology evidence="1">Multi-pass membrane protein</topology>
    </subcellularLocation>
</comment>
<evidence type="ECO:0000313" key="8">
    <source>
        <dbReference type="Proteomes" id="UP000054266"/>
    </source>
</evidence>
<name>A0A0D2F6W2_9EURO</name>
<dbReference type="Proteomes" id="UP000054266">
    <property type="component" value="Unassembled WGS sequence"/>
</dbReference>
<dbReference type="AlphaFoldDB" id="A0A0D2F6W2"/>
<keyword evidence="8" id="KW-1185">Reference proteome</keyword>
<dbReference type="EMBL" id="KN846961">
    <property type="protein sequence ID" value="KIW63703.1"/>
    <property type="molecule type" value="Genomic_DNA"/>
</dbReference>
<organism evidence="7 8">
    <name type="scientific">Phialophora macrospora</name>
    <dbReference type="NCBI Taxonomy" id="1851006"/>
    <lineage>
        <taxon>Eukaryota</taxon>
        <taxon>Fungi</taxon>
        <taxon>Dikarya</taxon>
        <taxon>Ascomycota</taxon>
        <taxon>Pezizomycotina</taxon>
        <taxon>Eurotiomycetes</taxon>
        <taxon>Chaetothyriomycetidae</taxon>
        <taxon>Chaetothyriales</taxon>
        <taxon>Herpotrichiellaceae</taxon>
        <taxon>Phialophora</taxon>
    </lineage>
</organism>
<feature type="domain" description="DUF202" evidence="6">
    <location>
        <begin position="64"/>
        <end position="135"/>
    </location>
</feature>
<dbReference type="InterPro" id="IPR003807">
    <property type="entry name" value="DUF202"/>
</dbReference>
<evidence type="ECO:0000259" key="6">
    <source>
        <dbReference type="Pfam" id="PF02656"/>
    </source>
</evidence>
<dbReference type="PANTHER" id="PTHR34187">
    <property type="entry name" value="FGR18P"/>
    <property type="match status" value="1"/>
</dbReference>
<keyword evidence="2 5" id="KW-0812">Transmembrane</keyword>
<keyword evidence="3 5" id="KW-1133">Transmembrane helix</keyword>
<feature type="transmembrane region" description="Helical" evidence="5">
    <location>
        <begin position="73"/>
        <end position="93"/>
    </location>
</feature>
<feature type="transmembrane region" description="Helical" evidence="5">
    <location>
        <begin position="152"/>
        <end position="171"/>
    </location>
</feature>
<dbReference type="GO" id="GO:0012505">
    <property type="term" value="C:endomembrane system"/>
    <property type="evidence" value="ECO:0007669"/>
    <property type="project" value="UniProtKB-SubCell"/>
</dbReference>
<dbReference type="Pfam" id="PF02656">
    <property type="entry name" value="DUF202"/>
    <property type="match status" value="1"/>
</dbReference>
<evidence type="ECO:0000256" key="5">
    <source>
        <dbReference type="SAM" id="Phobius"/>
    </source>
</evidence>
<sequence length="190" mass="21333">MAQQEESSPLGRPPDDEDKWHFLYNPFSATINVNEFHPENPLKMFLLQPLYAPLLFPNTTSDARDHCANERTFLSWLRLSIYMAIVAVAILVNFHLKHQPTALEQKLSHPMGIIFWVLSLACLVTGLAIYMRTVTKYAKRRALVQTGMKTQAVFLVVSAAIITACALFLAAEVQASREREAGASEAIFIL</sequence>
<gene>
    <name evidence="7" type="ORF">PV04_08686</name>
</gene>
<evidence type="ECO:0000313" key="7">
    <source>
        <dbReference type="EMBL" id="KIW63703.1"/>
    </source>
</evidence>
<evidence type="ECO:0000256" key="1">
    <source>
        <dbReference type="ARBA" id="ARBA00004127"/>
    </source>
</evidence>
<dbReference type="PANTHER" id="PTHR34187:SF3">
    <property type="entry name" value="DUF DOMAIN PROTEIN (AFU_ORTHOLOGUE AFUA_6G11150)"/>
    <property type="match status" value="1"/>
</dbReference>
<reference evidence="7 8" key="1">
    <citation type="submission" date="2015-01" db="EMBL/GenBank/DDBJ databases">
        <title>The Genome Sequence of Capronia semiimmersa CBS27337.</title>
        <authorList>
            <consortium name="The Broad Institute Genomics Platform"/>
            <person name="Cuomo C."/>
            <person name="de Hoog S."/>
            <person name="Gorbushina A."/>
            <person name="Stielow B."/>
            <person name="Teixiera M."/>
            <person name="Abouelleil A."/>
            <person name="Chapman S.B."/>
            <person name="Priest M."/>
            <person name="Young S.K."/>
            <person name="Wortman J."/>
            <person name="Nusbaum C."/>
            <person name="Birren B."/>
        </authorList>
    </citation>
    <scope>NUCLEOTIDE SEQUENCE [LARGE SCALE GENOMIC DNA]</scope>
    <source>
        <strain evidence="7 8">CBS 27337</strain>
    </source>
</reference>
<evidence type="ECO:0000256" key="2">
    <source>
        <dbReference type="ARBA" id="ARBA00022692"/>
    </source>
</evidence>
<keyword evidence="4 5" id="KW-0472">Membrane</keyword>
<evidence type="ECO:0000256" key="3">
    <source>
        <dbReference type="ARBA" id="ARBA00022989"/>
    </source>
</evidence>
<evidence type="ECO:0000256" key="4">
    <source>
        <dbReference type="ARBA" id="ARBA00023136"/>
    </source>
</evidence>
<feature type="transmembrane region" description="Helical" evidence="5">
    <location>
        <begin position="113"/>
        <end position="131"/>
    </location>
</feature>